<dbReference type="Pfam" id="PF02653">
    <property type="entry name" value="BPD_transp_2"/>
    <property type="match status" value="1"/>
</dbReference>
<dbReference type="PANTHER" id="PTHR32196">
    <property type="entry name" value="ABC TRANSPORTER PERMEASE PROTEIN YPHD-RELATED-RELATED"/>
    <property type="match status" value="1"/>
</dbReference>
<dbReference type="RefSeq" id="WP_320753027.1">
    <property type="nucleotide sequence ID" value="NZ_JAWNFV010000004.1"/>
</dbReference>
<name>A0AAW9HLF4_9ACTO</name>
<feature type="transmembrane region" description="Helical" evidence="8">
    <location>
        <begin position="12"/>
        <end position="31"/>
    </location>
</feature>
<feature type="transmembrane region" description="Helical" evidence="8">
    <location>
        <begin position="305"/>
        <end position="323"/>
    </location>
</feature>
<evidence type="ECO:0000313" key="9">
    <source>
        <dbReference type="EMBL" id="MDY5140302.1"/>
    </source>
</evidence>
<feature type="transmembrane region" description="Helical" evidence="8">
    <location>
        <begin position="252"/>
        <end position="272"/>
    </location>
</feature>
<accession>A0AAW9HLF4</accession>
<dbReference type="GO" id="GO:0022857">
    <property type="term" value="F:transmembrane transporter activity"/>
    <property type="evidence" value="ECO:0007669"/>
    <property type="project" value="InterPro"/>
</dbReference>
<comment type="caution">
    <text evidence="9">The sequence shown here is derived from an EMBL/GenBank/DDBJ whole genome shotgun (WGS) entry which is preliminary data.</text>
</comment>
<evidence type="ECO:0000256" key="4">
    <source>
        <dbReference type="ARBA" id="ARBA00022519"/>
    </source>
</evidence>
<dbReference type="InterPro" id="IPR001851">
    <property type="entry name" value="ABC_transp_permease"/>
</dbReference>
<feature type="transmembrane region" description="Helical" evidence="8">
    <location>
        <begin position="225"/>
        <end position="246"/>
    </location>
</feature>
<feature type="transmembrane region" description="Helical" evidence="8">
    <location>
        <begin position="51"/>
        <end position="75"/>
    </location>
</feature>
<gene>
    <name evidence="9" type="ORF">R6G74_03075</name>
</gene>
<feature type="transmembrane region" description="Helical" evidence="8">
    <location>
        <begin position="174"/>
        <end position="194"/>
    </location>
</feature>
<evidence type="ECO:0000256" key="2">
    <source>
        <dbReference type="ARBA" id="ARBA00022448"/>
    </source>
</evidence>
<dbReference type="AlphaFoldDB" id="A0AAW9HLF4"/>
<keyword evidence="3" id="KW-1003">Cell membrane</keyword>
<dbReference type="Proteomes" id="UP001288320">
    <property type="component" value="Unassembled WGS sequence"/>
</dbReference>
<keyword evidence="4" id="KW-0997">Cell inner membrane</keyword>
<keyword evidence="7 8" id="KW-0472">Membrane</keyword>
<dbReference type="CDD" id="cd06579">
    <property type="entry name" value="TM_PBP1_transp_AraH_like"/>
    <property type="match status" value="1"/>
</dbReference>
<evidence type="ECO:0000256" key="7">
    <source>
        <dbReference type="ARBA" id="ARBA00023136"/>
    </source>
</evidence>
<keyword evidence="2" id="KW-0813">Transport</keyword>
<proteinExistence type="predicted"/>
<evidence type="ECO:0000256" key="5">
    <source>
        <dbReference type="ARBA" id="ARBA00022692"/>
    </source>
</evidence>
<keyword evidence="5 8" id="KW-0812">Transmembrane</keyword>
<dbReference type="GO" id="GO:0005886">
    <property type="term" value="C:plasma membrane"/>
    <property type="evidence" value="ECO:0007669"/>
    <property type="project" value="UniProtKB-SubCell"/>
</dbReference>
<reference evidence="9" key="1">
    <citation type="submission" date="2023-10" db="EMBL/GenBank/DDBJ databases">
        <title>Whole Genome based description of the genera Actinobaculum and Actinotignum reveals a complex phylogenetic relationship within the species included in the genus Actinotignum.</title>
        <authorList>
            <person name="Jensen C.S."/>
            <person name="Dargis R."/>
            <person name="Kemp M."/>
            <person name="Christensen J.J."/>
        </authorList>
    </citation>
    <scope>NUCLEOTIDE SEQUENCE</scope>
    <source>
        <strain evidence="9">SLA_B245</strain>
    </source>
</reference>
<evidence type="ECO:0000256" key="1">
    <source>
        <dbReference type="ARBA" id="ARBA00004651"/>
    </source>
</evidence>
<dbReference type="PANTHER" id="PTHR32196:SF21">
    <property type="entry name" value="ABC TRANSPORTER PERMEASE PROTEIN YPHD-RELATED"/>
    <property type="match status" value="1"/>
</dbReference>
<evidence type="ECO:0000256" key="3">
    <source>
        <dbReference type="ARBA" id="ARBA00022475"/>
    </source>
</evidence>
<organism evidence="9 10">
    <name type="scientific">Actinotignum timonense</name>
    <dbReference type="NCBI Taxonomy" id="1870995"/>
    <lineage>
        <taxon>Bacteria</taxon>
        <taxon>Bacillati</taxon>
        <taxon>Actinomycetota</taxon>
        <taxon>Actinomycetes</taxon>
        <taxon>Actinomycetales</taxon>
        <taxon>Actinomycetaceae</taxon>
        <taxon>Actinotignum</taxon>
    </lineage>
</organism>
<dbReference type="EMBL" id="JAWNFV010000004">
    <property type="protein sequence ID" value="MDY5140302.1"/>
    <property type="molecule type" value="Genomic_DNA"/>
</dbReference>
<comment type="subcellular location">
    <subcellularLocation>
        <location evidence="1">Cell membrane</location>
        <topology evidence="1">Multi-pass membrane protein</topology>
    </subcellularLocation>
</comment>
<feature type="transmembrane region" description="Helical" evidence="8">
    <location>
        <begin position="279"/>
        <end position="299"/>
    </location>
</feature>
<evidence type="ECO:0000256" key="8">
    <source>
        <dbReference type="SAM" id="Phobius"/>
    </source>
</evidence>
<sequence length="336" mass="35582">MTNLTNVLKQRRMEVALIVIIVGYSFVVSMINPTFFSLSTVGDILRNGSPMATVAVGVTLIMLAGGIDVSFPAVAITSGYCAVRLSVALALDSLLFIFLVAFVVAVLLELVNAILVHWTKLPTFIITLGTSSVFYGAATTIIGTKPVTLSELPTSLIGFGTWNIWSTEVNGQSVGIPGVVLVPLAAFVAGWLVLSKTTLGLSVYALGNSEECVRRAGISPLSIRLFLYPFMGVLAASMSIVSFANLRFVDPTSLMGTELLVIAAVVIGGTRATGGAGSLLGTFLGVMLIQLLSGTLVFLGIPSAWNNLFIGVIMLIAVCFIYFNEKRSKLRVLDFS</sequence>
<protein>
    <submittedName>
        <fullName evidence="9">ABC transporter permease</fullName>
    </submittedName>
</protein>
<keyword evidence="6 8" id="KW-1133">Transmembrane helix</keyword>
<evidence type="ECO:0000256" key="6">
    <source>
        <dbReference type="ARBA" id="ARBA00022989"/>
    </source>
</evidence>
<feature type="transmembrane region" description="Helical" evidence="8">
    <location>
        <begin position="87"/>
        <end position="108"/>
    </location>
</feature>
<evidence type="ECO:0000313" key="10">
    <source>
        <dbReference type="Proteomes" id="UP001288320"/>
    </source>
</evidence>